<evidence type="ECO:0000313" key="2">
    <source>
        <dbReference type="Proteomes" id="UP000541444"/>
    </source>
</evidence>
<evidence type="ECO:0000313" key="1">
    <source>
        <dbReference type="EMBL" id="KAF6134754.1"/>
    </source>
</evidence>
<name>A0A7J7KWW9_9MAGN</name>
<comment type="caution">
    <text evidence="1">The sequence shown here is derived from an EMBL/GenBank/DDBJ whole genome shotgun (WGS) entry which is preliminary data.</text>
</comment>
<accession>A0A7J7KWW9</accession>
<proteinExistence type="predicted"/>
<reference evidence="1 2" key="1">
    <citation type="journal article" date="2020" name="IScience">
        <title>Genome Sequencing of the Endangered Kingdonia uniflora (Circaeasteraceae, Ranunculales) Reveals Potential Mechanisms of Evolutionary Specialization.</title>
        <authorList>
            <person name="Sun Y."/>
            <person name="Deng T."/>
            <person name="Zhang A."/>
            <person name="Moore M.J."/>
            <person name="Landis J.B."/>
            <person name="Lin N."/>
            <person name="Zhang H."/>
            <person name="Zhang X."/>
            <person name="Huang J."/>
            <person name="Zhang X."/>
            <person name="Sun H."/>
            <person name="Wang H."/>
        </authorList>
    </citation>
    <scope>NUCLEOTIDE SEQUENCE [LARGE SCALE GENOMIC DNA]</scope>
    <source>
        <strain evidence="1">TB1705</strain>
        <tissue evidence="1">Leaf</tissue>
    </source>
</reference>
<organism evidence="1 2">
    <name type="scientific">Kingdonia uniflora</name>
    <dbReference type="NCBI Taxonomy" id="39325"/>
    <lineage>
        <taxon>Eukaryota</taxon>
        <taxon>Viridiplantae</taxon>
        <taxon>Streptophyta</taxon>
        <taxon>Embryophyta</taxon>
        <taxon>Tracheophyta</taxon>
        <taxon>Spermatophyta</taxon>
        <taxon>Magnoliopsida</taxon>
        <taxon>Ranunculales</taxon>
        <taxon>Circaeasteraceae</taxon>
        <taxon>Kingdonia</taxon>
    </lineage>
</organism>
<keyword evidence="2" id="KW-1185">Reference proteome</keyword>
<dbReference type="Proteomes" id="UP000541444">
    <property type="component" value="Unassembled WGS sequence"/>
</dbReference>
<sequence>MFIIEGDKHTRLQTPAPRAATKRDRATIGVGASARGTVPTNSGVGGSNFLAGSHGLQTSRDNDDGNYGMSPNPAHWSMKHSFKFRGYKREVSVDKASLLKHYSEFSAVFDDFLAHGWIRIMKSKLPCYPRLIWLFYASISNVCGTGSNKSLMCLLMVCSFRFIGLIS</sequence>
<gene>
    <name evidence="1" type="ORF">GIB67_002155</name>
</gene>
<protein>
    <submittedName>
        <fullName evidence="1">Uncharacterized protein</fullName>
    </submittedName>
</protein>
<dbReference type="AlphaFoldDB" id="A0A7J7KWW9"/>
<dbReference type="EMBL" id="JACGCM010002827">
    <property type="protein sequence ID" value="KAF6134754.1"/>
    <property type="molecule type" value="Genomic_DNA"/>
</dbReference>